<accession>A0ABR3LJT8</accession>
<name>A0ABR3LJT8_9TELE</name>
<evidence type="ECO:0000313" key="2">
    <source>
        <dbReference type="Proteomes" id="UP001558613"/>
    </source>
</evidence>
<reference evidence="1 2" key="1">
    <citation type="submission" date="2023-09" db="EMBL/GenBank/DDBJ databases">
        <authorList>
            <person name="Wang M."/>
        </authorList>
    </citation>
    <scope>NUCLEOTIDE SEQUENCE [LARGE SCALE GENOMIC DNA]</scope>
    <source>
        <strain evidence="1">GT-2023</strain>
        <tissue evidence="1">Liver</tissue>
    </source>
</reference>
<evidence type="ECO:0000313" key="1">
    <source>
        <dbReference type="EMBL" id="KAL1253157.1"/>
    </source>
</evidence>
<dbReference type="EMBL" id="JAYMGO010000021">
    <property type="protein sequence ID" value="KAL1253157.1"/>
    <property type="molecule type" value="Genomic_DNA"/>
</dbReference>
<gene>
    <name evidence="1" type="ORF">QQF64_017850</name>
</gene>
<protein>
    <submittedName>
        <fullName evidence="1">Uncharacterized protein</fullName>
    </submittedName>
</protein>
<dbReference type="Proteomes" id="UP001558613">
    <property type="component" value="Unassembled WGS sequence"/>
</dbReference>
<organism evidence="1 2">
    <name type="scientific">Cirrhinus molitorella</name>
    <name type="common">mud carp</name>
    <dbReference type="NCBI Taxonomy" id="172907"/>
    <lineage>
        <taxon>Eukaryota</taxon>
        <taxon>Metazoa</taxon>
        <taxon>Chordata</taxon>
        <taxon>Craniata</taxon>
        <taxon>Vertebrata</taxon>
        <taxon>Euteleostomi</taxon>
        <taxon>Actinopterygii</taxon>
        <taxon>Neopterygii</taxon>
        <taxon>Teleostei</taxon>
        <taxon>Ostariophysi</taxon>
        <taxon>Cypriniformes</taxon>
        <taxon>Cyprinidae</taxon>
        <taxon>Labeoninae</taxon>
        <taxon>Labeonini</taxon>
        <taxon>Cirrhinus</taxon>
    </lineage>
</organism>
<sequence length="108" mass="11598">MRTKTYTCGENKKEKEPEGLELKKIGVCASGEGSESGSNLERESERVCHSTLQTDKKVNLVWVVTCVPKSPIGGSVSLLALQRLDAAIVGTSFSPSTYALPVASCFYV</sequence>
<proteinExistence type="predicted"/>
<keyword evidence="2" id="KW-1185">Reference proteome</keyword>
<comment type="caution">
    <text evidence="1">The sequence shown here is derived from an EMBL/GenBank/DDBJ whole genome shotgun (WGS) entry which is preliminary data.</text>
</comment>